<dbReference type="Pfam" id="PF16197">
    <property type="entry name" value="KAsynt_C_assoc"/>
    <property type="match status" value="1"/>
</dbReference>
<dbReference type="EMBL" id="BAAATD010000014">
    <property type="protein sequence ID" value="GAA2629024.1"/>
    <property type="molecule type" value="Genomic_DNA"/>
</dbReference>
<dbReference type="Gene3D" id="3.30.70.3290">
    <property type="match status" value="1"/>
</dbReference>
<evidence type="ECO:0000259" key="7">
    <source>
        <dbReference type="PROSITE" id="PS52004"/>
    </source>
</evidence>
<dbReference type="Pfam" id="PF21089">
    <property type="entry name" value="PKS_DH_N"/>
    <property type="match status" value="1"/>
</dbReference>
<organism evidence="9 10">
    <name type="scientific">Actinomadura fulvescens</name>
    <dbReference type="NCBI Taxonomy" id="46160"/>
    <lineage>
        <taxon>Bacteria</taxon>
        <taxon>Bacillati</taxon>
        <taxon>Actinomycetota</taxon>
        <taxon>Actinomycetes</taxon>
        <taxon>Streptosporangiales</taxon>
        <taxon>Thermomonosporaceae</taxon>
        <taxon>Actinomadura</taxon>
    </lineage>
</organism>
<feature type="compositionally biased region" description="Basic and acidic residues" evidence="5">
    <location>
        <begin position="7"/>
        <end position="22"/>
    </location>
</feature>
<evidence type="ECO:0000256" key="1">
    <source>
        <dbReference type="ARBA" id="ARBA00022450"/>
    </source>
</evidence>
<keyword evidence="1" id="KW-0596">Phosphopantetheine</keyword>
<dbReference type="InterPro" id="IPR042104">
    <property type="entry name" value="PKS_dehydratase_sf"/>
</dbReference>
<dbReference type="InterPro" id="IPR014031">
    <property type="entry name" value="Ketoacyl_synth_C"/>
</dbReference>
<evidence type="ECO:0000259" key="6">
    <source>
        <dbReference type="PROSITE" id="PS50075"/>
    </source>
</evidence>
<dbReference type="PROSITE" id="PS50075">
    <property type="entry name" value="CARRIER"/>
    <property type="match status" value="1"/>
</dbReference>
<dbReference type="InterPro" id="IPR016039">
    <property type="entry name" value="Thiolase-like"/>
</dbReference>
<dbReference type="InterPro" id="IPR009081">
    <property type="entry name" value="PP-bd_ACP"/>
</dbReference>
<dbReference type="Proteomes" id="UP001501509">
    <property type="component" value="Unassembled WGS sequence"/>
</dbReference>
<feature type="compositionally biased region" description="Low complexity" evidence="5">
    <location>
        <begin position="947"/>
        <end position="960"/>
    </location>
</feature>
<protein>
    <submittedName>
        <fullName evidence="9">Uncharacterized protein</fullName>
    </submittedName>
</protein>
<dbReference type="Pfam" id="PF00109">
    <property type="entry name" value="ketoacyl-synt"/>
    <property type="match status" value="1"/>
</dbReference>
<dbReference type="SMART" id="SM00823">
    <property type="entry name" value="PKS_PP"/>
    <property type="match status" value="1"/>
</dbReference>
<name>A0ABP6CVG3_9ACTN</name>
<dbReference type="InterPro" id="IPR032821">
    <property type="entry name" value="PKS_assoc"/>
</dbReference>
<dbReference type="SUPFAM" id="SSF52151">
    <property type="entry name" value="FabD/lysophospholipase-like"/>
    <property type="match status" value="1"/>
</dbReference>
<evidence type="ECO:0000259" key="8">
    <source>
        <dbReference type="PROSITE" id="PS52019"/>
    </source>
</evidence>
<dbReference type="RefSeq" id="WP_344547687.1">
    <property type="nucleotide sequence ID" value="NZ_BAAATD010000014.1"/>
</dbReference>
<dbReference type="Gene3D" id="3.40.47.10">
    <property type="match status" value="1"/>
</dbReference>
<evidence type="ECO:0000256" key="2">
    <source>
        <dbReference type="ARBA" id="ARBA00022553"/>
    </source>
</evidence>
<keyword evidence="3" id="KW-0808">Transferase</keyword>
<feature type="region of interest" description="C-terminal hotdog fold" evidence="4">
    <location>
        <begin position="985"/>
        <end position="1133"/>
    </location>
</feature>
<feature type="active site" description="Proton donor; for dehydratase activity" evidence="4">
    <location>
        <position position="1047"/>
    </location>
</feature>
<dbReference type="InterPro" id="IPR036736">
    <property type="entry name" value="ACP-like_sf"/>
</dbReference>
<evidence type="ECO:0000256" key="5">
    <source>
        <dbReference type="SAM" id="MobiDB-lite"/>
    </source>
</evidence>
<dbReference type="InterPro" id="IPR050091">
    <property type="entry name" value="PKS_NRPS_Biosynth_Enz"/>
</dbReference>
<feature type="region of interest" description="N-terminal hotdog fold" evidence="4">
    <location>
        <begin position="830"/>
        <end position="951"/>
    </location>
</feature>
<dbReference type="InterPro" id="IPR016035">
    <property type="entry name" value="Acyl_Trfase/lysoPLipase"/>
</dbReference>
<dbReference type="InterPro" id="IPR014030">
    <property type="entry name" value="Ketoacyl_synth_N"/>
</dbReference>
<dbReference type="InterPro" id="IPR020806">
    <property type="entry name" value="PKS_PP-bd"/>
</dbReference>
<dbReference type="InterPro" id="IPR049551">
    <property type="entry name" value="PKS_DH_C"/>
</dbReference>
<dbReference type="Pfam" id="PF00550">
    <property type="entry name" value="PP-binding"/>
    <property type="match status" value="1"/>
</dbReference>
<dbReference type="CDD" id="cd00833">
    <property type="entry name" value="PKS"/>
    <property type="match status" value="1"/>
</dbReference>
<dbReference type="SMART" id="SM00825">
    <property type="entry name" value="PKS_KS"/>
    <property type="match status" value="1"/>
</dbReference>
<dbReference type="Gene3D" id="3.10.129.110">
    <property type="entry name" value="Polyketide synthase dehydratase"/>
    <property type="match status" value="1"/>
</dbReference>
<reference evidence="10" key="1">
    <citation type="journal article" date="2019" name="Int. J. Syst. Evol. Microbiol.">
        <title>The Global Catalogue of Microorganisms (GCM) 10K type strain sequencing project: providing services to taxonomists for standard genome sequencing and annotation.</title>
        <authorList>
            <consortium name="The Broad Institute Genomics Platform"/>
            <consortium name="The Broad Institute Genome Sequencing Center for Infectious Disease"/>
            <person name="Wu L."/>
            <person name="Ma J."/>
        </authorList>
    </citation>
    <scope>NUCLEOTIDE SEQUENCE [LARGE SCALE GENOMIC DNA]</scope>
    <source>
        <strain evidence="10">JCM 6833</strain>
    </source>
</reference>
<dbReference type="InterPro" id="IPR020807">
    <property type="entry name" value="PKS_DH"/>
</dbReference>
<gene>
    <name evidence="9" type="ORF">GCM10010411_78120</name>
</gene>
<dbReference type="SUPFAM" id="SSF47336">
    <property type="entry name" value="ACP-like"/>
    <property type="match status" value="1"/>
</dbReference>
<dbReference type="InterPro" id="IPR049552">
    <property type="entry name" value="PKS_DH_N"/>
</dbReference>
<feature type="domain" description="Carrier" evidence="6">
    <location>
        <begin position="1163"/>
        <end position="1239"/>
    </location>
</feature>
<dbReference type="InterPro" id="IPR001227">
    <property type="entry name" value="Ac_transferase_dom_sf"/>
</dbReference>
<feature type="region of interest" description="Disordered" evidence="5">
    <location>
        <begin position="1"/>
        <end position="22"/>
    </location>
</feature>
<dbReference type="PANTHER" id="PTHR43775:SF37">
    <property type="entry name" value="SI:DKEY-61P9.11"/>
    <property type="match status" value="1"/>
</dbReference>
<proteinExistence type="predicted"/>
<feature type="domain" description="Ketosynthase family 3 (KS3)" evidence="7">
    <location>
        <begin position="47"/>
        <end position="475"/>
    </location>
</feature>
<evidence type="ECO:0000313" key="9">
    <source>
        <dbReference type="EMBL" id="GAA2629024.1"/>
    </source>
</evidence>
<comment type="caution">
    <text evidence="9">The sequence shown here is derived from an EMBL/GenBank/DDBJ whole genome shotgun (WGS) entry which is preliminary data.</text>
</comment>
<sequence length="1245" mass="129833">MNPVSRHAPDDAVDKRTPGSRQEVVRRALTELRAARAEAADLRRRQTEPIAVVGLGCRFPGVDAGSGNGVAGFWELLVDGGSGVGDVPADRWDAREWFSPEVGDAGRVYARHGGFVEGMGGFDAELFGVPPRELLKMDPQQRLVLEVVWEALEGAAIAPDRLRGSRTGVFVGVGGSDWARLGAAAGVEVVDEYAASGASANFVANRISYCLGLAGPSLVVDTACSSSLVALHLAVQSLRAGECDAALAGGVNALLGVDGWVALCQARMLSVSGACRVFDASADGYVRGEGCGIVVLKRLSDAIMAGDRVAAVVRGTAVNHDGRTSGITVPNAAAQQEVVRQACAAAGIAPSDVGYVEAHGTGTPLGDPIELRALAEALGPGRAPERPVMVGSVKTNIGHLEAAAGIAGFIKAVLTVERGLVPPHPHLREPTPHVAWDRLPVTVPTEPTSWDRPRRIAGVSSFGFGGTNAHTVIENAPAPAHRPPAPVPDRPVVVKVSGAREAAVRAYAARLADHCTARTGLAPADVAWAAGVGRADLRDRAAVVLDASGDLVGGLRAIAQDRPDGIEPARGRRSAAGAPRVTFAVPARLPGPAAPAMIADLCRRLPAFGQALDSLAEVVGPATELPPADPVTAYCLAVALGQWWRSVGVEPDQVTGRGPGIVAAAVLAGVFSAADGARLAVAAGRSGGADRSALARVVRDLEVARPRLDLVLDGENVTAVDQLTSPDYWVGHDRATGPDNGDGEGVVIGVGVAGDDPEASHGPAQPLTDGRHAHRRLLETLSRAWVKGVDVRWDEVNPRRPLLEGLPTYPFQHRYHQVPESMTTAPAARRPLRPAFLLTATGGAIAETVLSLRTVPFLDEHRVHGRLVVPGVALVELLLQAGERLFGPDPALADLTIPRAMALGDDDERRVQVVLDPAGPGRARARVFAADASGKWHLHMEARVTAADTGAETDTGADKTASSHGWKTSGRSLAQTLSDAARRCVDELGQTDFYQRAWHPSFVLGRSFQLVQTAWRGHGVAAARLTAPDAACAGVLAGVRPELLLLDTCVQLIPVGAETDLADGDRPVHIGTGYDRAIVHSHDLDGPFHCVATTRKAPDGTLSGDLRLTDAHDRAVADLQGVRFRTISVAMLDRIVKPVRGPRAGSVPAAPSPDALRSADAGARRGLILDYLVHQVAEVTGLPPGEVDLEASLPAYADSLMLAELQAAVERDLGVSLTLQSLSEGATPPVLAGLLAHRVQSAGSQ</sequence>
<evidence type="ECO:0000313" key="10">
    <source>
        <dbReference type="Proteomes" id="UP001501509"/>
    </source>
</evidence>
<feature type="active site" description="Proton acceptor; for dehydratase activity" evidence="4">
    <location>
        <position position="861"/>
    </location>
</feature>
<dbReference type="PROSITE" id="PS52004">
    <property type="entry name" value="KS3_2"/>
    <property type="match status" value="1"/>
</dbReference>
<dbReference type="Gene3D" id="3.40.366.10">
    <property type="entry name" value="Malonyl-Coenzyme A Acyl Carrier Protein, domain 2"/>
    <property type="match status" value="2"/>
</dbReference>
<keyword evidence="2" id="KW-0597">Phosphoprotein</keyword>
<dbReference type="PANTHER" id="PTHR43775">
    <property type="entry name" value="FATTY ACID SYNTHASE"/>
    <property type="match status" value="1"/>
</dbReference>
<dbReference type="InterPro" id="IPR020841">
    <property type="entry name" value="PKS_Beta-ketoAc_synthase_dom"/>
</dbReference>
<keyword evidence="10" id="KW-1185">Reference proteome</keyword>
<accession>A0ABP6CVG3</accession>
<dbReference type="SMART" id="SM00826">
    <property type="entry name" value="PKS_DH"/>
    <property type="match status" value="1"/>
</dbReference>
<dbReference type="SUPFAM" id="SSF53901">
    <property type="entry name" value="Thiolase-like"/>
    <property type="match status" value="1"/>
</dbReference>
<dbReference type="Pfam" id="PF02801">
    <property type="entry name" value="Ketoacyl-synt_C"/>
    <property type="match status" value="1"/>
</dbReference>
<dbReference type="Pfam" id="PF14765">
    <property type="entry name" value="PS-DH"/>
    <property type="match status" value="1"/>
</dbReference>
<dbReference type="InterPro" id="IPR049900">
    <property type="entry name" value="PKS_mFAS_DH"/>
</dbReference>
<feature type="domain" description="PKS/mFAS DH" evidence="8">
    <location>
        <begin position="830"/>
        <end position="1133"/>
    </location>
</feature>
<dbReference type="Gene3D" id="1.10.1200.10">
    <property type="entry name" value="ACP-like"/>
    <property type="match status" value="1"/>
</dbReference>
<dbReference type="InterPro" id="IPR018201">
    <property type="entry name" value="Ketoacyl_synth_AS"/>
</dbReference>
<feature type="region of interest" description="Disordered" evidence="5">
    <location>
        <begin position="947"/>
        <end position="969"/>
    </location>
</feature>
<dbReference type="PROSITE" id="PS00606">
    <property type="entry name" value="KS3_1"/>
    <property type="match status" value="1"/>
</dbReference>
<evidence type="ECO:0000256" key="4">
    <source>
        <dbReference type="PROSITE-ProRule" id="PRU01363"/>
    </source>
</evidence>
<dbReference type="PROSITE" id="PS52019">
    <property type="entry name" value="PKS_MFAS_DH"/>
    <property type="match status" value="1"/>
</dbReference>
<evidence type="ECO:0000256" key="3">
    <source>
        <dbReference type="ARBA" id="ARBA00022679"/>
    </source>
</evidence>